<dbReference type="InterPro" id="IPR032808">
    <property type="entry name" value="DoxX"/>
</dbReference>
<keyword evidence="3 5" id="KW-1133">Transmembrane helix</keyword>
<evidence type="ECO:0000256" key="4">
    <source>
        <dbReference type="ARBA" id="ARBA00023136"/>
    </source>
</evidence>
<dbReference type="RefSeq" id="WP_079575262.1">
    <property type="nucleotide sequence ID" value="NZ_FUZQ01000005.1"/>
</dbReference>
<dbReference type="STRING" id="526729.SAMN04324258_2990"/>
<keyword evidence="7" id="KW-1185">Reference proteome</keyword>
<evidence type="ECO:0000313" key="7">
    <source>
        <dbReference type="Proteomes" id="UP000189777"/>
    </source>
</evidence>
<feature type="transmembrane region" description="Helical" evidence="5">
    <location>
        <begin position="12"/>
        <end position="33"/>
    </location>
</feature>
<dbReference type="AlphaFoldDB" id="A0A1T5L5X1"/>
<dbReference type="OrthoDB" id="4377071at2"/>
<sequence length="119" mass="13384">MATLPDPVWPVLVLAVISAGDALLCVKPVAFIAQCFRDVNFPERWWWVTPWIKAAATAGLIAGLWVPYLGLVTSVCLVVYFALALTFHVRARDFGRNFFVNATGMFLLCVFVLWFSFLR</sequence>
<evidence type="ECO:0000313" key="6">
    <source>
        <dbReference type="EMBL" id="SKC71447.1"/>
    </source>
</evidence>
<reference evidence="6 7" key="1">
    <citation type="submission" date="2017-02" db="EMBL/GenBank/DDBJ databases">
        <authorList>
            <person name="Peterson S.W."/>
        </authorList>
    </citation>
    <scope>NUCLEOTIDE SEQUENCE [LARGE SCALE GENOMIC DNA]</scope>
    <source>
        <strain evidence="6 7">DSM 21481</strain>
    </source>
</reference>
<organism evidence="6 7">
    <name type="scientific">Krasilnikoviella flava</name>
    <dbReference type="NCBI Taxonomy" id="526729"/>
    <lineage>
        <taxon>Bacteria</taxon>
        <taxon>Bacillati</taxon>
        <taxon>Actinomycetota</taxon>
        <taxon>Actinomycetes</taxon>
        <taxon>Micrococcales</taxon>
        <taxon>Promicromonosporaceae</taxon>
        <taxon>Krasilnikoviella</taxon>
    </lineage>
</organism>
<feature type="transmembrane region" description="Helical" evidence="5">
    <location>
        <begin position="98"/>
        <end position="117"/>
    </location>
</feature>
<dbReference type="GO" id="GO:0016020">
    <property type="term" value="C:membrane"/>
    <property type="evidence" value="ECO:0007669"/>
    <property type="project" value="UniProtKB-SubCell"/>
</dbReference>
<evidence type="ECO:0000256" key="3">
    <source>
        <dbReference type="ARBA" id="ARBA00022989"/>
    </source>
</evidence>
<keyword evidence="4 5" id="KW-0472">Membrane</keyword>
<proteinExistence type="predicted"/>
<dbReference type="Pfam" id="PF13564">
    <property type="entry name" value="DoxX_2"/>
    <property type="match status" value="1"/>
</dbReference>
<gene>
    <name evidence="6" type="ORF">SAMN04324258_2990</name>
</gene>
<evidence type="ECO:0000256" key="2">
    <source>
        <dbReference type="ARBA" id="ARBA00022692"/>
    </source>
</evidence>
<name>A0A1T5L5X1_9MICO</name>
<keyword evidence="2 5" id="KW-0812">Transmembrane</keyword>
<accession>A0A1T5L5X1</accession>
<evidence type="ECO:0000256" key="5">
    <source>
        <dbReference type="SAM" id="Phobius"/>
    </source>
</evidence>
<protein>
    <submittedName>
        <fullName evidence="6">DoxX-like family protein</fullName>
    </submittedName>
</protein>
<feature type="transmembrane region" description="Helical" evidence="5">
    <location>
        <begin position="71"/>
        <end position="91"/>
    </location>
</feature>
<evidence type="ECO:0000256" key="1">
    <source>
        <dbReference type="ARBA" id="ARBA00004141"/>
    </source>
</evidence>
<dbReference type="EMBL" id="FUZQ01000005">
    <property type="protein sequence ID" value="SKC71447.1"/>
    <property type="molecule type" value="Genomic_DNA"/>
</dbReference>
<feature type="transmembrane region" description="Helical" evidence="5">
    <location>
        <begin position="45"/>
        <end position="65"/>
    </location>
</feature>
<dbReference type="Proteomes" id="UP000189777">
    <property type="component" value="Unassembled WGS sequence"/>
</dbReference>
<comment type="subcellular location">
    <subcellularLocation>
        <location evidence="1">Membrane</location>
        <topology evidence="1">Multi-pass membrane protein</topology>
    </subcellularLocation>
</comment>